<dbReference type="Proteomes" id="UP000034778">
    <property type="component" value="Unassembled WGS sequence"/>
</dbReference>
<organism evidence="1 2">
    <name type="scientific">Candidatus Woesebacteria bacterium GW2011_GWB1_33_22</name>
    <dbReference type="NCBI Taxonomy" id="1618566"/>
    <lineage>
        <taxon>Bacteria</taxon>
        <taxon>Candidatus Woeseibacteriota</taxon>
    </lineage>
</organism>
<sequence length="60" mass="7015">MSQSKRLWPLCKLKDSGSCQDIAIIPPEVHEDGDLYYWEVSPRIKSCRECGFHRKNCEQC</sequence>
<comment type="caution">
    <text evidence="1">The sequence shown here is derived from an EMBL/GenBank/DDBJ whole genome shotgun (WGS) entry which is preliminary data.</text>
</comment>
<dbReference type="EMBL" id="LBOW01000003">
    <property type="protein sequence ID" value="KKP45062.1"/>
    <property type="molecule type" value="Genomic_DNA"/>
</dbReference>
<reference evidence="1 2" key="1">
    <citation type="journal article" date="2015" name="Nature">
        <title>rRNA introns, odd ribosomes, and small enigmatic genomes across a large radiation of phyla.</title>
        <authorList>
            <person name="Brown C.T."/>
            <person name="Hug L.A."/>
            <person name="Thomas B.C."/>
            <person name="Sharon I."/>
            <person name="Castelle C.J."/>
            <person name="Singh A."/>
            <person name="Wilkins M.J."/>
            <person name="Williams K.H."/>
            <person name="Banfield J.F."/>
        </authorList>
    </citation>
    <scope>NUCLEOTIDE SEQUENCE [LARGE SCALE GENOMIC DNA]</scope>
</reference>
<evidence type="ECO:0000313" key="1">
    <source>
        <dbReference type="EMBL" id="KKP45062.1"/>
    </source>
</evidence>
<gene>
    <name evidence="1" type="ORF">UR35_C0003G0004</name>
</gene>
<protein>
    <submittedName>
        <fullName evidence="1">Uncharacterized protein</fullName>
    </submittedName>
</protein>
<name>A0A0G0CNU4_9BACT</name>
<proteinExistence type="predicted"/>
<dbReference type="AlphaFoldDB" id="A0A0G0CNU4"/>
<evidence type="ECO:0000313" key="2">
    <source>
        <dbReference type="Proteomes" id="UP000034778"/>
    </source>
</evidence>
<accession>A0A0G0CNU4</accession>